<dbReference type="GO" id="GO:0010181">
    <property type="term" value="F:FMN binding"/>
    <property type="evidence" value="ECO:0007669"/>
    <property type="project" value="InterPro"/>
</dbReference>
<accession>A0A815FR41</accession>
<name>A0A815FR41_9BILA</name>
<feature type="domain" description="NADH:flavin oxidoreductase/NADH oxidase N-terminal" evidence="2">
    <location>
        <begin position="6"/>
        <end position="329"/>
    </location>
</feature>
<dbReference type="GO" id="GO:0016491">
    <property type="term" value="F:oxidoreductase activity"/>
    <property type="evidence" value="ECO:0007669"/>
    <property type="project" value="InterPro"/>
</dbReference>
<dbReference type="Gene3D" id="3.20.20.70">
    <property type="entry name" value="Aldolase class I"/>
    <property type="match status" value="3"/>
</dbReference>
<dbReference type="CDD" id="cd02933">
    <property type="entry name" value="OYE_like_FMN"/>
    <property type="match status" value="1"/>
</dbReference>
<keyword evidence="1" id="KW-0472">Membrane</keyword>
<organism evidence="3 4">
    <name type="scientific">Adineta steineri</name>
    <dbReference type="NCBI Taxonomy" id="433720"/>
    <lineage>
        <taxon>Eukaryota</taxon>
        <taxon>Metazoa</taxon>
        <taxon>Spiralia</taxon>
        <taxon>Gnathifera</taxon>
        <taxon>Rotifera</taxon>
        <taxon>Eurotatoria</taxon>
        <taxon>Bdelloidea</taxon>
        <taxon>Adinetida</taxon>
        <taxon>Adinetidae</taxon>
        <taxon>Adineta</taxon>
    </lineage>
</organism>
<evidence type="ECO:0000313" key="3">
    <source>
        <dbReference type="EMBL" id="CAF1330005.1"/>
    </source>
</evidence>
<evidence type="ECO:0000256" key="1">
    <source>
        <dbReference type="SAM" id="Phobius"/>
    </source>
</evidence>
<keyword evidence="1" id="KW-0812">Transmembrane</keyword>
<keyword evidence="1" id="KW-1133">Transmembrane helix</keyword>
<feature type="transmembrane region" description="Helical" evidence="1">
    <location>
        <begin position="469"/>
        <end position="491"/>
    </location>
</feature>
<dbReference type="PANTHER" id="PTHR22893">
    <property type="entry name" value="NADH OXIDOREDUCTASE-RELATED"/>
    <property type="match status" value="1"/>
</dbReference>
<proteinExistence type="predicted"/>
<dbReference type="EMBL" id="CAJNOE010000770">
    <property type="protein sequence ID" value="CAF1330005.1"/>
    <property type="molecule type" value="Genomic_DNA"/>
</dbReference>
<comment type="caution">
    <text evidence="3">The sequence shown here is derived from an EMBL/GenBank/DDBJ whole genome shotgun (WGS) entry which is preliminary data.</text>
</comment>
<protein>
    <recommendedName>
        <fullName evidence="2">NADH:flavin oxidoreductase/NADH oxidase N-terminal domain-containing protein</fullName>
    </recommendedName>
</protein>
<dbReference type="InterPro" id="IPR045247">
    <property type="entry name" value="Oye-like"/>
</dbReference>
<dbReference type="Proteomes" id="UP000663860">
    <property type="component" value="Unassembled WGS sequence"/>
</dbReference>
<evidence type="ECO:0000313" key="4">
    <source>
        <dbReference type="Proteomes" id="UP000663860"/>
    </source>
</evidence>
<dbReference type="InterPro" id="IPR013785">
    <property type="entry name" value="Aldolase_TIM"/>
</dbReference>
<feature type="transmembrane region" description="Helical" evidence="1">
    <location>
        <begin position="623"/>
        <end position="645"/>
    </location>
</feature>
<dbReference type="Pfam" id="PF00724">
    <property type="entry name" value="Oxidored_FMN"/>
    <property type="match status" value="1"/>
</dbReference>
<dbReference type="InterPro" id="IPR001155">
    <property type="entry name" value="OxRdtase_FMN_N"/>
</dbReference>
<feature type="transmembrane region" description="Helical" evidence="1">
    <location>
        <begin position="657"/>
        <end position="675"/>
    </location>
</feature>
<dbReference type="AlphaFoldDB" id="A0A815FR41"/>
<reference evidence="3" key="1">
    <citation type="submission" date="2021-02" db="EMBL/GenBank/DDBJ databases">
        <authorList>
            <person name="Nowell W R."/>
        </authorList>
    </citation>
    <scope>NUCLEOTIDE SEQUENCE</scope>
</reference>
<dbReference type="PANTHER" id="PTHR22893:SF91">
    <property type="entry name" value="NADPH DEHYDROGENASE 2-RELATED"/>
    <property type="match status" value="1"/>
</dbReference>
<sequence>MTSFATPLQLGPLLLKNRVIMSSLTRDRNRVPGPLQVEYYTQRTGAGLILTEGTLIEPQAGIFSDEQVVGWKKIVDSVHAHNGHIFLQLWHVGRVAHPLLQDGRPNVAPSAIAAKGGKFRQLEGHPGFVTPTAIDDPEHYIALYKRAAERAKEAGFDGVELHSANGYLSHQFIDNTSNQRTDQWGGSAENRCRFPLRIIDEISGVFGNDRVGIKLSPSGGYNDMGMTEKDTTETFGYLIKELNARRIAYIQLTRYWPFRDPAQRGTYVDIFQWRNLINSEHTKFFANTEYDSEQGAKALKDGLADAIVFGRLYIANPDLAQRLINNQELNTNFNVKHFYGGDCVGYTDYPTYEQQHTFFANTEYDSEQGAKALKDGLADAIVFGRLYIANPDLAQRLINNQELNTNFNVKHFYGGDCVGYTDYPTDASRRTANFTFIYNTFDANGLVNGTVTSQRTLAYLPSRLDVGSYWIIFAAGLGGLLDSLLIAFFVIRRSPISITKWRNLINSEHTKFFANTEYDSEQGAKALKDGLADAIVFGRLYIANPDLAQRLINNQELNTNFNVKHFYGGDCVGYTDYPTNASQRTANFTFIYNTFDANGLVNGTVTSQRILAYLPSRLDVGSYWIIFAAGLGGLLDSLLIAFFVIRRSPISITKTLIFDYFNAVVAILSLLRIGVDIASIAFSFAQFNNSDDFFFNGSTDSSLRYIGHFTLEAFNCNLKNYATDVETFNQWCIQGVSY</sequence>
<dbReference type="SUPFAM" id="SSF51395">
    <property type="entry name" value="FMN-linked oxidoreductases"/>
    <property type="match status" value="3"/>
</dbReference>
<gene>
    <name evidence="3" type="ORF">IZO911_LOCUS35633</name>
</gene>
<evidence type="ECO:0000259" key="2">
    <source>
        <dbReference type="Pfam" id="PF00724"/>
    </source>
</evidence>